<evidence type="ECO:0000313" key="1">
    <source>
        <dbReference type="EMBL" id="SFG64128.1"/>
    </source>
</evidence>
<dbReference type="OrthoDB" id="6089133at2"/>
<reference evidence="2" key="1">
    <citation type="submission" date="2016-10" db="EMBL/GenBank/DDBJ databases">
        <authorList>
            <person name="Varghese N."/>
            <person name="Submissions S."/>
        </authorList>
    </citation>
    <scope>NUCLEOTIDE SEQUENCE [LARGE SCALE GENOMIC DNA]</scope>
    <source>
        <strain evidence="2">CGMCC 1.10971</strain>
    </source>
</reference>
<dbReference type="RefSeq" id="WP_090728757.1">
    <property type="nucleotide sequence ID" value="NZ_FOOU01000010.1"/>
</dbReference>
<name>A0A1I2TGV5_9GAMM</name>
<protein>
    <submittedName>
        <fullName evidence="1">Uncharacterized protein</fullName>
    </submittedName>
</protein>
<sequence length="115" mass="12486">MKRTIIILLIAASIAVTLYINQTKKLIPPEVKAKIEQTLLDDALFPARPVWWSDDKILALGIVANGISGDEAAKKACELLSGRSLPVSGLLIEIYDVVKIQKSDDWGLLGSAKCL</sequence>
<organism evidence="1 2">
    <name type="scientific">Neptunomonas qingdaonensis</name>
    <dbReference type="NCBI Taxonomy" id="1045558"/>
    <lineage>
        <taxon>Bacteria</taxon>
        <taxon>Pseudomonadati</taxon>
        <taxon>Pseudomonadota</taxon>
        <taxon>Gammaproteobacteria</taxon>
        <taxon>Oceanospirillales</taxon>
        <taxon>Oceanospirillaceae</taxon>
        <taxon>Neptunomonas</taxon>
    </lineage>
</organism>
<keyword evidence="2" id="KW-1185">Reference proteome</keyword>
<dbReference type="AlphaFoldDB" id="A0A1I2TGV5"/>
<dbReference type="EMBL" id="FOOU01000010">
    <property type="protein sequence ID" value="SFG64128.1"/>
    <property type="molecule type" value="Genomic_DNA"/>
</dbReference>
<accession>A0A1I2TGV5</accession>
<dbReference type="Proteomes" id="UP000198623">
    <property type="component" value="Unassembled WGS sequence"/>
</dbReference>
<proteinExistence type="predicted"/>
<evidence type="ECO:0000313" key="2">
    <source>
        <dbReference type="Proteomes" id="UP000198623"/>
    </source>
</evidence>
<gene>
    <name evidence="1" type="ORF">SAMN05216175_11046</name>
</gene>